<dbReference type="AlphaFoldDB" id="R1E4I6"/>
<protein>
    <submittedName>
        <fullName evidence="1">Uncharacterized protein</fullName>
    </submittedName>
</protein>
<accession>R1E4I6</accession>
<organism evidence="1 2">
    <name type="scientific">Nanobsidianus stetteri</name>
    <dbReference type="NCBI Taxonomy" id="1294122"/>
    <lineage>
        <taxon>Archaea</taxon>
        <taxon>Nanobdellota</taxon>
        <taxon>Candidatus Nanoarchaeia</taxon>
        <taxon>Nanoarchaeales</taxon>
        <taxon>Nanopusillaceae</taxon>
        <taxon>Candidatus Nanobsidianus</taxon>
    </lineage>
</organism>
<proteinExistence type="predicted"/>
<keyword evidence="2" id="KW-1185">Reference proteome</keyword>
<comment type="caution">
    <text evidence="1">The sequence shown here is derived from an EMBL/GenBank/DDBJ whole genome shotgun (WGS) entry which is preliminary data.</text>
</comment>
<dbReference type="Proteomes" id="UP000053279">
    <property type="component" value="Unassembled WGS sequence"/>
</dbReference>
<dbReference type="EMBL" id="APJZ01000002">
    <property type="protein sequence ID" value="EOD42543.1"/>
    <property type="molecule type" value="Genomic_DNA"/>
</dbReference>
<name>R1E4I6_NANST</name>
<reference evidence="1 2" key="1">
    <citation type="submission" date="2013-02" db="EMBL/GenBank/DDBJ databases">
        <title>Insights into archaeal evolution and symbiosis from the genomes of a Nanoarchaeon and its crenarchaeal host from Yellowstone National Park.</title>
        <authorList>
            <person name="Podar M."/>
            <person name="Makarova K.S."/>
            <person name="Graham D.E."/>
            <person name="Wolf Y.I."/>
            <person name="Koonin E.V."/>
            <person name="Reysenbach A.-L."/>
        </authorList>
    </citation>
    <scope>NUCLEOTIDE SEQUENCE [LARGE SCALE GENOMIC DNA]</scope>
</reference>
<evidence type="ECO:0000313" key="1">
    <source>
        <dbReference type="EMBL" id="EOD42543.1"/>
    </source>
</evidence>
<gene>
    <name evidence="1" type="ORF">Nst1_273</name>
</gene>
<sequence length="148" mass="17323">MSDNLDERIKNAASNNMRVEYKIPNIITYVIAFTKTYEEYCHTSLPELEIIDKVGEKLGIAHPFTGKLSSYLLEEPILNEIEHMSEVQRELLRMLAAGYVLSVIEDYNEGKCIEKGKEKDILSEYLYKFIKSEIISKQREGLFYRRIY</sequence>
<evidence type="ECO:0000313" key="2">
    <source>
        <dbReference type="Proteomes" id="UP000053279"/>
    </source>
</evidence>